<reference evidence="4 5" key="1">
    <citation type="submission" date="2019-07" db="EMBL/GenBank/DDBJ databases">
        <title>Whole genome shotgun sequence of Meiothermus hypogaeus NBRC 106114.</title>
        <authorList>
            <person name="Hosoyama A."/>
            <person name="Uohara A."/>
            <person name="Ohji S."/>
            <person name="Ichikawa N."/>
        </authorList>
    </citation>
    <scope>NUCLEOTIDE SEQUENCE [LARGE SCALE GENOMIC DNA]</scope>
    <source>
        <strain evidence="4 5">NBRC 106114</strain>
    </source>
</reference>
<comment type="caution">
    <text evidence="4">The sequence shown here is derived from an EMBL/GenBank/DDBJ whole genome shotgun (WGS) entry which is preliminary data.</text>
</comment>
<feature type="domain" description="Ppx/GppA phosphatase N-terminal" evidence="2">
    <location>
        <begin position="42"/>
        <end position="321"/>
    </location>
</feature>
<dbReference type="CDD" id="cd00077">
    <property type="entry name" value="HDc"/>
    <property type="match status" value="1"/>
</dbReference>
<name>A0A511R025_9DEIN</name>
<dbReference type="Gene3D" id="3.30.420.40">
    <property type="match status" value="1"/>
</dbReference>
<dbReference type="CDD" id="cd24052">
    <property type="entry name" value="ASKHA_NBD_HpPPX-GppA-like"/>
    <property type="match status" value="1"/>
</dbReference>
<dbReference type="OrthoDB" id="9807195at2"/>
<dbReference type="Gene3D" id="1.10.3210.10">
    <property type="entry name" value="Hypothetical protein af1432"/>
    <property type="match status" value="1"/>
</dbReference>
<dbReference type="InterPro" id="IPR030673">
    <property type="entry name" value="PyroPPase_GppA_Ppx"/>
</dbReference>
<dbReference type="InterPro" id="IPR003607">
    <property type="entry name" value="HD/PDEase_dom"/>
</dbReference>
<dbReference type="InterPro" id="IPR050273">
    <property type="entry name" value="GppA/Ppx_hydrolase"/>
</dbReference>
<dbReference type="Pfam" id="PF21447">
    <property type="entry name" value="Ppx-GppA_III"/>
    <property type="match status" value="1"/>
</dbReference>
<evidence type="ECO:0000259" key="3">
    <source>
        <dbReference type="Pfam" id="PF21447"/>
    </source>
</evidence>
<dbReference type="AlphaFoldDB" id="A0A511R025"/>
<dbReference type="SUPFAM" id="SSF53067">
    <property type="entry name" value="Actin-like ATPase domain"/>
    <property type="match status" value="2"/>
</dbReference>
<dbReference type="SUPFAM" id="SSF109604">
    <property type="entry name" value="HD-domain/PDEase-like"/>
    <property type="match status" value="1"/>
</dbReference>
<organism evidence="4 5">
    <name type="scientific">Meiothermus hypogaeus NBRC 106114</name>
    <dbReference type="NCBI Taxonomy" id="1227553"/>
    <lineage>
        <taxon>Bacteria</taxon>
        <taxon>Thermotogati</taxon>
        <taxon>Deinococcota</taxon>
        <taxon>Deinococci</taxon>
        <taxon>Thermales</taxon>
        <taxon>Thermaceae</taxon>
        <taxon>Meiothermus</taxon>
    </lineage>
</organism>
<gene>
    <name evidence="4" type="ORF">MHY01S_11300</name>
</gene>
<dbReference type="PANTHER" id="PTHR30005">
    <property type="entry name" value="EXOPOLYPHOSPHATASE"/>
    <property type="match status" value="1"/>
</dbReference>
<protein>
    <submittedName>
        <fullName evidence="4">Exopolyphosphatase</fullName>
    </submittedName>
</protein>
<dbReference type="Proteomes" id="UP000321197">
    <property type="component" value="Unassembled WGS sequence"/>
</dbReference>
<dbReference type="Pfam" id="PF02541">
    <property type="entry name" value="Ppx-GppA"/>
    <property type="match status" value="1"/>
</dbReference>
<dbReference type="GO" id="GO:0016462">
    <property type="term" value="F:pyrophosphatase activity"/>
    <property type="evidence" value="ECO:0007669"/>
    <property type="project" value="TreeGrafter"/>
</dbReference>
<evidence type="ECO:0000259" key="2">
    <source>
        <dbReference type="Pfam" id="PF02541"/>
    </source>
</evidence>
<dbReference type="PIRSF" id="PIRSF001267">
    <property type="entry name" value="Pyrophosphatase_GppA_Ppx"/>
    <property type="match status" value="1"/>
</dbReference>
<keyword evidence="1" id="KW-0378">Hydrolase</keyword>
<dbReference type="InterPro" id="IPR003695">
    <property type="entry name" value="Ppx_GppA_N"/>
</dbReference>
<dbReference type="InterPro" id="IPR043129">
    <property type="entry name" value="ATPase_NBD"/>
</dbReference>
<proteinExistence type="predicted"/>
<accession>A0A511R025</accession>
<dbReference type="RefSeq" id="WP_119339476.1">
    <property type="nucleotide sequence ID" value="NZ_BJXL01000027.1"/>
</dbReference>
<dbReference type="EMBL" id="BJXL01000027">
    <property type="protein sequence ID" value="GEM82964.1"/>
    <property type="molecule type" value="Genomic_DNA"/>
</dbReference>
<dbReference type="Gene3D" id="3.30.420.150">
    <property type="entry name" value="Exopolyphosphatase. Domain 2"/>
    <property type="match status" value="1"/>
</dbReference>
<dbReference type="InterPro" id="IPR048950">
    <property type="entry name" value="Ppx_GppA_C"/>
</dbReference>
<feature type="domain" description="Ppx/GppA phosphatase C-terminal" evidence="3">
    <location>
        <begin position="330"/>
        <end position="494"/>
    </location>
</feature>
<sequence>MTPALTELEPPALRLYDGAVHRLGIVDLGSGTARLVVYVYEPGKHFRLVDEIRETVRLGEGLATQGRLSKSGMQRALSALKLYADFAQATDLDDLRVIATSASRDAENGTEFMREVRKLGLQVQVLSGEDEARYGVLAVANSFTFEDAWVMDLGGGSAQLSRMKCRQYQEGRAYPLGAVRLTELFLKSNPPKKGEIEDLERFVRKEMKAVLAQLREHPLPLVAMGGTVRNLAKLAQRRRDYPLDLVHGYYLSREALEEVVGLLAQRTTEQRRQLEGLQADRADVIVAGGLVYRTVLREGGLEGLWISGQGVREGAFYREFLSAPHLLSDVRGFYVRNLFARYPQDFGHTARVRHFCRLLFRLLGPLHGYGQAEEQLLDEAALLHDIGMSVGYYDHHKHGEYLVMSAAIPGLTHREQVLLGLLVRYHRKGEPRPGAYRSVLQEGDNKRLLRLATLLRISEYLERSRVGRVEGLEVEIGPKQVRLTLLAQEEPWVEMSETRKQAKLFQQAFGYELLVEWKQKD</sequence>
<dbReference type="PANTHER" id="PTHR30005:SF0">
    <property type="entry name" value="RETROGRADE REGULATION PROTEIN 2"/>
    <property type="match status" value="1"/>
</dbReference>
<evidence type="ECO:0000313" key="4">
    <source>
        <dbReference type="EMBL" id="GEM82964.1"/>
    </source>
</evidence>
<evidence type="ECO:0000256" key="1">
    <source>
        <dbReference type="ARBA" id="ARBA00022801"/>
    </source>
</evidence>
<evidence type="ECO:0000313" key="5">
    <source>
        <dbReference type="Proteomes" id="UP000321197"/>
    </source>
</evidence>